<comment type="caution">
    <text evidence="3">The sequence shown here is derived from an EMBL/GenBank/DDBJ whole genome shotgun (WGS) entry which is preliminary data.</text>
</comment>
<dbReference type="Pfam" id="PF00378">
    <property type="entry name" value="ECH_1"/>
    <property type="match status" value="1"/>
</dbReference>
<evidence type="ECO:0000313" key="4">
    <source>
        <dbReference type="Proteomes" id="UP001501627"/>
    </source>
</evidence>
<dbReference type="InterPro" id="IPR014748">
    <property type="entry name" value="Enoyl-CoA_hydra_C"/>
</dbReference>
<evidence type="ECO:0000256" key="2">
    <source>
        <dbReference type="ARBA" id="ARBA00023239"/>
    </source>
</evidence>
<organism evidence="3 4">
    <name type="scientific">Comamonas faecalis</name>
    <dbReference type="NCBI Taxonomy" id="1387849"/>
    <lineage>
        <taxon>Bacteria</taxon>
        <taxon>Pseudomonadati</taxon>
        <taxon>Pseudomonadota</taxon>
        <taxon>Betaproteobacteria</taxon>
        <taxon>Burkholderiales</taxon>
        <taxon>Comamonadaceae</taxon>
        <taxon>Comamonas</taxon>
    </lineage>
</organism>
<evidence type="ECO:0000256" key="1">
    <source>
        <dbReference type="ARBA" id="ARBA00005254"/>
    </source>
</evidence>
<proteinExistence type="inferred from homology"/>
<dbReference type="EMBL" id="BAABBP010000031">
    <property type="protein sequence ID" value="GAA4002341.1"/>
    <property type="molecule type" value="Genomic_DNA"/>
</dbReference>
<dbReference type="Gene3D" id="3.90.226.10">
    <property type="entry name" value="2-enoyl-CoA Hydratase, Chain A, domain 1"/>
    <property type="match status" value="1"/>
</dbReference>
<keyword evidence="2" id="KW-0456">Lyase</keyword>
<protein>
    <submittedName>
        <fullName evidence="3">Enoyl-CoA hydratase/isomerase family protein</fullName>
    </submittedName>
</protein>
<dbReference type="Gene3D" id="1.10.12.10">
    <property type="entry name" value="Lyase 2-enoyl-coa Hydratase, Chain A, domain 2"/>
    <property type="match status" value="1"/>
</dbReference>
<dbReference type="Proteomes" id="UP001501627">
    <property type="component" value="Unassembled WGS sequence"/>
</dbReference>
<sequence>MSEELNPILCERQGAVGVLTINRPKTLNALDTPTLLALEAALTELERDDGVRVILITGAGDKAFVAGGDIADLNSRQGLRHYEEFAEVIHRVFRRFEVSDKPTIGAINGWALGGGTELLLTLDIRLVAEEARLGLPEITLGLFPGAGGSQRLIRQVPLCRAKELMFTGAQITAAQAVELGLCNRAVPRAQLMQEAMALAGQIAQKSPLTLKLLKRAVRDGAEMPLGAALAHEQAMIGLVLDSRDAHEGCSAFLEKRPAQFTGA</sequence>
<evidence type="ECO:0000313" key="3">
    <source>
        <dbReference type="EMBL" id="GAA4002341.1"/>
    </source>
</evidence>
<dbReference type="InterPro" id="IPR029045">
    <property type="entry name" value="ClpP/crotonase-like_dom_sf"/>
</dbReference>
<dbReference type="RefSeq" id="WP_103044663.1">
    <property type="nucleotide sequence ID" value="NZ_BAABBP010000031.1"/>
</dbReference>
<dbReference type="InterPro" id="IPR001753">
    <property type="entry name" value="Enoyl-CoA_hydra/iso"/>
</dbReference>
<keyword evidence="4" id="KW-1185">Reference proteome</keyword>
<dbReference type="SUPFAM" id="SSF52096">
    <property type="entry name" value="ClpP/crotonase"/>
    <property type="match status" value="1"/>
</dbReference>
<dbReference type="PANTHER" id="PTHR11941">
    <property type="entry name" value="ENOYL-COA HYDRATASE-RELATED"/>
    <property type="match status" value="1"/>
</dbReference>
<comment type="similarity">
    <text evidence="1">Belongs to the enoyl-CoA hydratase/isomerase family.</text>
</comment>
<name>A0ABP7RUG6_9BURK</name>
<dbReference type="CDD" id="cd06558">
    <property type="entry name" value="crotonase-like"/>
    <property type="match status" value="1"/>
</dbReference>
<reference evidence="4" key="1">
    <citation type="journal article" date="2019" name="Int. J. Syst. Evol. Microbiol.">
        <title>The Global Catalogue of Microorganisms (GCM) 10K type strain sequencing project: providing services to taxonomists for standard genome sequencing and annotation.</title>
        <authorList>
            <consortium name="The Broad Institute Genomics Platform"/>
            <consortium name="The Broad Institute Genome Sequencing Center for Infectious Disease"/>
            <person name="Wu L."/>
            <person name="Ma J."/>
        </authorList>
    </citation>
    <scope>NUCLEOTIDE SEQUENCE [LARGE SCALE GENOMIC DNA]</scope>
    <source>
        <strain evidence="4">JCM 17561</strain>
    </source>
</reference>
<gene>
    <name evidence="3" type="ORF">GCM10022279_27790</name>
</gene>
<dbReference type="PANTHER" id="PTHR11941:SF54">
    <property type="entry name" value="ENOYL-COA HYDRATASE, MITOCHONDRIAL"/>
    <property type="match status" value="1"/>
</dbReference>
<accession>A0ABP7RUG6</accession>